<keyword evidence="2" id="KW-1185">Reference proteome</keyword>
<dbReference type="AlphaFoldDB" id="A0A6A6LV37"/>
<gene>
    <name evidence="1" type="ORF">GH714_030511</name>
</gene>
<name>A0A6A6LV37_HEVBR</name>
<protein>
    <submittedName>
        <fullName evidence="1">Uncharacterized protein</fullName>
    </submittedName>
</protein>
<accession>A0A6A6LV37</accession>
<comment type="caution">
    <text evidence="1">The sequence shown here is derived from an EMBL/GenBank/DDBJ whole genome shotgun (WGS) entry which is preliminary data.</text>
</comment>
<sequence length="210" mass="23634">MHGRLPCGRFDNPNYFTLVLHVKGTKGEWGYYDGRVPGKDYREGLNPLGCDNDVLTMCQHAELEGSINVYVKHLRVNDLKREFSREIDAMQNKGKGVVIKEIDEDANNAVPENNVQDENINDSELDNGEASKVTTTYLINNGEFGILSQQHIDEIELGTMYDEAVGNGYDKGRVEEGDCNDNSTGPIDPHKVRVEEANHSVQKQRRLKLI</sequence>
<dbReference type="Proteomes" id="UP000467840">
    <property type="component" value="Chromosome 16"/>
</dbReference>
<proteinExistence type="predicted"/>
<evidence type="ECO:0000313" key="2">
    <source>
        <dbReference type="Proteomes" id="UP000467840"/>
    </source>
</evidence>
<organism evidence="1 2">
    <name type="scientific">Hevea brasiliensis</name>
    <name type="common">Para rubber tree</name>
    <name type="synonym">Siphonia brasiliensis</name>
    <dbReference type="NCBI Taxonomy" id="3981"/>
    <lineage>
        <taxon>Eukaryota</taxon>
        <taxon>Viridiplantae</taxon>
        <taxon>Streptophyta</taxon>
        <taxon>Embryophyta</taxon>
        <taxon>Tracheophyta</taxon>
        <taxon>Spermatophyta</taxon>
        <taxon>Magnoliopsida</taxon>
        <taxon>eudicotyledons</taxon>
        <taxon>Gunneridae</taxon>
        <taxon>Pentapetalae</taxon>
        <taxon>rosids</taxon>
        <taxon>fabids</taxon>
        <taxon>Malpighiales</taxon>
        <taxon>Euphorbiaceae</taxon>
        <taxon>Crotonoideae</taxon>
        <taxon>Micrandreae</taxon>
        <taxon>Hevea</taxon>
    </lineage>
</organism>
<evidence type="ECO:0000313" key="1">
    <source>
        <dbReference type="EMBL" id="KAF2304367.1"/>
    </source>
</evidence>
<reference evidence="1 2" key="1">
    <citation type="journal article" date="2020" name="Mol. Plant">
        <title>The Chromosome-Based Rubber Tree Genome Provides New Insights into Spurge Genome Evolution and Rubber Biosynthesis.</title>
        <authorList>
            <person name="Liu J."/>
            <person name="Shi C."/>
            <person name="Shi C.C."/>
            <person name="Li W."/>
            <person name="Zhang Q.J."/>
            <person name="Zhang Y."/>
            <person name="Li K."/>
            <person name="Lu H.F."/>
            <person name="Shi C."/>
            <person name="Zhu S.T."/>
            <person name="Xiao Z.Y."/>
            <person name="Nan H."/>
            <person name="Yue Y."/>
            <person name="Zhu X.G."/>
            <person name="Wu Y."/>
            <person name="Hong X.N."/>
            <person name="Fan G.Y."/>
            <person name="Tong Y."/>
            <person name="Zhang D."/>
            <person name="Mao C.L."/>
            <person name="Liu Y.L."/>
            <person name="Hao S.J."/>
            <person name="Liu W.Q."/>
            <person name="Lv M.Q."/>
            <person name="Zhang H.B."/>
            <person name="Liu Y."/>
            <person name="Hu-Tang G.R."/>
            <person name="Wang J.P."/>
            <person name="Wang J.H."/>
            <person name="Sun Y.H."/>
            <person name="Ni S.B."/>
            <person name="Chen W.B."/>
            <person name="Zhang X.C."/>
            <person name="Jiao Y.N."/>
            <person name="Eichler E.E."/>
            <person name="Li G.H."/>
            <person name="Liu X."/>
            <person name="Gao L.Z."/>
        </authorList>
    </citation>
    <scope>NUCLEOTIDE SEQUENCE [LARGE SCALE GENOMIC DNA]</scope>
    <source>
        <strain evidence="2">cv. GT1</strain>
        <tissue evidence="1">Leaf</tissue>
    </source>
</reference>
<dbReference type="EMBL" id="JAAGAX010000009">
    <property type="protein sequence ID" value="KAF2304367.1"/>
    <property type="molecule type" value="Genomic_DNA"/>
</dbReference>